<feature type="region of interest" description="Disordered" evidence="1">
    <location>
        <begin position="91"/>
        <end position="111"/>
    </location>
</feature>
<dbReference type="Proteomes" id="UP001590951">
    <property type="component" value="Unassembled WGS sequence"/>
</dbReference>
<reference evidence="2 3" key="1">
    <citation type="submission" date="2024-09" db="EMBL/GenBank/DDBJ databases">
        <title>Rethinking Asexuality: The Enigmatic Case of Functional Sexual Genes in Lepraria (Stereocaulaceae).</title>
        <authorList>
            <person name="Doellman M."/>
            <person name="Sun Y."/>
            <person name="Barcenas-Pena A."/>
            <person name="Lumbsch H.T."/>
            <person name="Grewe F."/>
        </authorList>
    </citation>
    <scope>NUCLEOTIDE SEQUENCE [LARGE SCALE GENOMIC DNA]</scope>
    <source>
        <strain evidence="2 3">Grewe 0041</strain>
    </source>
</reference>
<keyword evidence="3" id="KW-1185">Reference proteome</keyword>
<dbReference type="EMBL" id="JBHFEH010000001">
    <property type="protein sequence ID" value="KAL2059355.1"/>
    <property type="molecule type" value="Genomic_DNA"/>
</dbReference>
<proteinExistence type="predicted"/>
<comment type="caution">
    <text evidence="2">The sequence shown here is derived from an EMBL/GenBank/DDBJ whole genome shotgun (WGS) entry which is preliminary data.</text>
</comment>
<gene>
    <name evidence="2" type="ORF">ABVK25_000647</name>
</gene>
<accession>A0ABR4BNQ7</accession>
<evidence type="ECO:0000256" key="1">
    <source>
        <dbReference type="SAM" id="MobiDB-lite"/>
    </source>
</evidence>
<name>A0ABR4BNQ7_9LECA</name>
<evidence type="ECO:0000313" key="3">
    <source>
        <dbReference type="Proteomes" id="UP001590951"/>
    </source>
</evidence>
<organism evidence="2 3">
    <name type="scientific">Lepraria finkii</name>
    <dbReference type="NCBI Taxonomy" id="1340010"/>
    <lineage>
        <taxon>Eukaryota</taxon>
        <taxon>Fungi</taxon>
        <taxon>Dikarya</taxon>
        <taxon>Ascomycota</taxon>
        <taxon>Pezizomycotina</taxon>
        <taxon>Lecanoromycetes</taxon>
        <taxon>OSLEUM clade</taxon>
        <taxon>Lecanoromycetidae</taxon>
        <taxon>Lecanorales</taxon>
        <taxon>Lecanorineae</taxon>
        <taxon>Stereocaulaceae</taxon>
        <taxon>Lepraria</taxon>
    </lineage>
</organism>
<evidence type="ECO:0000313" key="2">
    <source>
        <dbReference type="EMBL" id="KAL2059355.1"/>
    </source>
</evidence>
<sequence length="111" mass="12590">MFNISRCLSHPSPFHFLGLLPSCPCGYSSLRLTTTPPIHKAPNGTRNPLLKPPFRPIWCQRHEPVIDPGQRGQCRQRRAILINCFTSKPINEETPMSNLSTHNRALGHPRE</sequence>
<protein>
    <submittedName>
        <fullName evidence="2">Uncharacterized protein</fullName>
    </submittedName>
</protein>
<feature type="compositionally biased region" description="Polar residues" evidence="1">
    <location>
        <begin position="91"/>
        <end position="103"/>
    </location>
</feature>